<evidence type="ECO:0000256" key="11">
    <source>
        <dbReference type="ARBA" id="ARBA00023157"/>
    </source>
</evidence>
<dbReference type="InterPro" id="IPR055355">
    <property type="entry name" value="ZP-C"/>
</dbReference>
<dbReference type="InterPro" id="IPR055356">
    <property type="entry name" value="ZP-N"/>
</dbReference>
<dbReference type="GO" id="GO:0007339">
    <property type="term" value="P:binding of sperm to zona pellucida"/>
    <property type="evidence" value="ECO:0000318"/>
    <property type="project" value="GO_Central"/>
</dbReference>
<dbReference type="Pfam" id="PF00100">
    <property type="entry name" value="Zona_pellucida"/>
    <property type="match status" value="1"/>
</dbReference>
<dbReference type="FunFam" id="2.60.40.3210:FF:000001">
    <property type="entry name" value="Zona pellucida sperm-binding protein 3"/>
    <property type="match status" value="1"/>
</dbReference>
<accession>F6YRL5</accession>
<evidence type="ECO:0000313" key="16">
    <source>
        <dbReference type="Ensembl" id="ENSOANP00000028466.2"/>
    </source>
</evidence>
<dbReference type="InterPro" id="IPR042235">
    <property type="entry name" value="ZP-C_dom"/>
</dbReference>
<evidence type="ECO:0000256" key="10">
    <source>
        <dbReference type="ARBA" id="ARBA00023136"/>
    </source>
</evidence>
<name>F6YRL5_ORNAN</name>
<keyword evidence="11 14" id="KW-1015">Disulfide bond</keyword>
<evidence type="ECO:0000256" key="14">
    <source>
        <dbReference type="RuleBase" id="RU367066"/>
    </source>
</evidence>
<dbReference type="STRING" id="9258.ENSOANP00000028466"/>
<dbReference type="GO" id="GO:0035805">
    <property type="term" value="C:egg coat"/>
    <property type="evidence" value="ECO:0000318"/>
    <property type="project" value="GO_Central"/>
</dbReference>
<keyword evidence="10 14" id="KW-0472">Membrane</keyword>
<comment type="function">
    <text evidence="14">Component of the zona pellucida, an extracellular matrix surrounding oocytes which mediates sperm binding, induction of the acrosome reaction and prevents post-fertilization polyspermy. The zona pellucida is composed of 3 to 4 glycoproteins, ZP1, ZP2, ZP3, and ZP4. ZP3 is essential for sperm binding and zona matrix formation.</text>
</comment>
<keyword evidence="9 14" id="KW-1133">Transmembrane helix</keyword>
<evidence type="ECO:0000256" key="13">
    <source>
        <dbReference type="ARBA" id="ARBA00047057"/>
    </source>
</evidence>
<dbReference type="PANTHER" id="PTHR11576">
    <property type="entry name" value="ZONA PELLUCIDA SPERM-BINDING PROTEIN 3"/>
    <property type="match status" value="1"/>
</dbReference>
<dbReference type="GeneTree" id="ENSGT01030000234567"/>
<dbReference type="PRINTS" id="PR00023">
    <property type="entry name" value="ZPELLUCIDA"/>
</dbReference>
<dbReference type="GO" id="GO:0005886">
    <property type="term" value="C:plasma membrane"/>
    <property type="evidence" value="ECO:0007669"/>
    <property type="project" value="UniProtKB-SubCell"/>
</dbReference>
<keyword evidence="6 14" id="KW-0165">Cleavage on pair of basic residues</keyword>
<dbReference type="InParanoid" id="F6YRL5"/>
<keyword evidence="3 14" id="KW-1003">Cell membrane</keyword>
<dbReference type="GO" id="GO:0005615">
    <property type="term" value="C:extracellular space"/>
    <property type="evidence" value="ECO:0000318"/>
    <property type="project" value="GO_Central"/>
</dbReference>
<dbReference type="GO" id="GO:0035803">
    <property type="term" value="P:egg coat formation"/>
    <property type="evidence" value="ECO:0000318"/>
    <property type="project" value="GO_Central"/>
</dbReference>
<keyword evidence="17" id="KW-1185">Reference proteome</keyword>
<dbReference type="HOGENOM" id="CLU_047091_1_0_1"/>
<dbReference type="GeneID" id="100084576"/>
<comment type="domain">
    <text evidence="14">The ZP domain is involved in the polymerization of the ZP proteins to form the zona pellucida.</text>
</comment>
<evidence type="ECO:0000256" key="7">
    <source>
        <dbReference type="ARBA" id="ARBA00022692"/>
    </source>
</evidence>
<reference evidence="16" key="3">
    <citation type="submission" date="2025-09" db="UniProtKB">
        <authorList>
            <consortium name="Ensembl"/>
        </authorList>
    </citation>
    <scope>IDENTIFICATION</scope>
    <source>
        <strain evidence="16">Glennie</strain>
    </source>
</reference>
<reference evidence="16 17" key="1">
    <citation type="journal article" date="2008" name="Nature">
        <title>Genome analysis of the platypus reveals unique signatures of evolution.</title>
        <authorList>
            <person name="Warren W.C."/>
            <person name="Hillier L.W."/>
            <person name="Marshall Graves J.A."/>
            <person name="Birney E."/>
            <person name="Ponting C.P."/>
            <person name="Grutzner F."/>
            <person name="Belov K."/>
            <person name="Miller W."/>
            <person name="Clarke L."/>
            <person name="Chinwalla A.T."/>
            <person name="Yang S.P."/>
            <person name="Heger A."/>
            <person name="Locke D.P."/>
            <person name="Miethke P."/>
            <person name="Waters P.D."/>
            <person name="Veyrunes F."/>
            <person name="Fulton L."/>
            <person name="Fulton B."/>
            <person name="Graves T."/>
            <person name="Wallis J."/>
            <person name="Puente X.S."/>
            <person name="Lopez-Otin C."/>
            <person name="Ordonez G.R."/>
            <person name="Eichler E.E."/>
            <person name="Chen L."/>
            <person name="Cheng Z."/>
            <person name="Deakin J.E."/>
            <person name="Alsop A."/>
            <person name="Thompson K."/>
            <person name="Kirby P."/>
            <person name="Papenfuss A.T."/>
            <person name="Wakefield M.J."/>
            <person name="Olender T."/>
            <person name="Lancet D."/>
            <person name="Huttley G.A."/>
            <person name="Smit A.F."/>
            <person name="Pask A."/>
            <person name="Temple-Smith P."/>
            <person name="Batzer M.A."/>
            <person name="Walker J.A."/>
            <person name="Konkel M.K."/>
            <person name="Harris R.S."/>
            <person name="Whittington C.M."/>
            <person name="Wong E.S."/>
            <person name="Gemmell N.J."/>
            <person name="Buschiazzo E."/>
            <person name="Vargas Jentzsch I.M."/>
            <person name="Merkel A."/>
            <person name="Schmitz J."/>
            <person name="Zemann A."/>
            <person name="Churakov G."/>
            <person name="Kriegs J.O."/>
            <person name="Brosius J."/>
            <person name="Murchison E.P."/>
            <person name="Sachidanandam R."/>
            <person name="Smith C."/>
            <person name="Hannon G.J."/>
            <person name="Tsend-Ayush E."/>
            <person name="McMillan D."/>
            <person name="Attenborough R."/>
            <person name="Rens W."/>
            <person name="Ferguson-Smith M."/>
            <person name="Lefevre C.M."/>
            <person name="Sharp J.A."/>
            <person name="Nicholas K.R."/>
            <person name="Ray D.A."/>
            <person name="Kube M."/>
            <person name="Reinhardt R."/>
            <person name="Pringle T.H."/>
            <person name="Taylor J."/>
            <person name="Jones R.C."/>
            <person name="Nixon B."/>
            <person name="Dacheux J.L."/>
            <person name="Niwa H."/>
            <person name="Sekita Y."/>
            <person name="Huang X."/>
            <person name="Stark A."/>
            <person name="Kheradpour P."/>
            <person name="Kellis M."/>
            <person name="Flicek P."/>
            <person name="Chen Y."/>
            <person name="Webber C."/>
            <person name="Hardison R."/>
            <person name="Nelson J."/>
            <person name="Hallsworth-Pepin K."/>
            <person name="Delehaunty K."/>
            <person name="Markovic C."/>
            <person name="Minx P."/>
            <person name="Feng Y."/>
            <person name="Kremitzki C."/>
            <person name="Mitreva M."/>
            <person name="Glasscock J."/>
            <person name="Wylie T."/>
            <person name="Wohldmann P."/>
            <person name="Thiru P."/>
            <person name="Nhan M.N."/>
            <person name="Pohl C.S."/>
            <person name="Smith S.M."/>
            <person name="Hou S."/>
            <person name="Nefedov M."/>
            <person name="de Jong P.J."/>
            <person name="Renfree M.B."/>
            <person name="Mardis E.R."/>
            <person name="Wilson R.K."/>
        </authorList>
    </citation>
    <scope>NUCLEOTIDE SEQUENCE [LARGE SCALE GENOMIC DNA]</scope>
    <source>
        <strain evidence="16 17">Glennie</strain>
    </source>
</reference>
<dbReference type="OMA" id="PSYAFID"/>
<dbReference type="RefSeq" id="XP_028921908.1">
    <property type="nucleotide sequence ID" value="XM_029066075.2"/>
</dbReference>
<dbReference type="Gene3D" id="2.60.40.4100">
    <property type="entry name" value="Zona pellucida, ZP-C domain"/>
    <property type="match status" value="1"/>
</dbReference>
<dbReference type="InterPro" id="IPR001507">
    <property type="entry name" value="ZP_dom"/>
</dbReference>
<comment type="PTM">
    <text evidence="14">Proteolytically cleaved before the transmembrane segment to yield the secreted ectodomain incorporated in the zona pellucida.</text>
</comment>
<dbReference type="SMART" id="SM00241">
    <property type="entry name" value="ZP"/>
    <property type="match status" value="1"/>
</dbReference>
<evidence type="ECO:0000256" key="9">
    <source>
        <dbReference type="ARBA" id="ARBA00022989"/>
    </source>
</evidence>
<dbReference type="GO" id="GO:0035804">
    <property type="term" value="F:structural constituent of egg coat"/>
    <property type="evidence" value="ECO:0000318"/>
    <property type="project" value="GO_Central"/>
</dbReference>
<keyword evidence="12" id="KW-0325">Glycoprotein</keyword>
<comment type="subcellular location">
    <subcellularLocation>
        <location evidence="14">Zona pellucida</location>
    </subcellularLocation>
    <subcellularLocation>
        <location evidence="14">Cell membrane</location>
        <topology evidence="14">Single-pass type I membrane protein</topology>
    </subcellularLocation>
</comment>
<evidence type="ECO:0000259" key="15">
    <source>
        <dbReference type="PROSITE" id="PS51034"/>
    </source>
</evidence>
<evidence type="ECO:0000256" key="5">
    <source>
        <dbReference type="ARBA" id="ARBA00022530"/>
    </source>
</evidence>
<dbReference type="Gene3D" id="2.60.40.3210">
    <property type="entry name" value="Zona pellucida, ZP-N domain"/>
    <property type="match status" value="1"/>
</dbReference>
<comment type="similarity">
    <text evidence="1 14">Belongs to the ZP domain family. ZPC subfamily.</text>
</comment>
<dbReference type="Pfam" id="PF23344">
    <property type="entry name" value="ZP-N"/>
    <property type="match status" value="1"/>
</dbReference>
<evidence type="ECO:0000256" key="12">
    <source>
        <dbReference type="ARBA" id="ARBA00023180"/>
    </source>
</evidence>
<organism evidence="16 17">
    <name type="scientific">Ornithorhynchus anatinus</name>
    <name type="common">Duckbill platypus</name>
    <dbReference type="NCBI Taxonomy" id="9258"/>
    <lineage>
        <taxon>Eukaryota</taxon>
        <taxon>Metazoa</taxon>
        <taxon>Chordata</taxon>
        <taxon>Craniata</taxon>
        <taxon>Vertebrata</taxon>
        <taxon>Euteleostomi</taxon>
        <taxon>Mammalia</taxon>
        <taxon>Monotremata</taxon>
        <taxon>Ornithorhynchidae</taxon>
        <taxon>Ornithorhynchus</taxon>
    </lineage>
</organism>
<feature type="signal peptide" evidence="14">
    <location>
        <begin position="1"/>
        <end position="21"/>
    </location>
</feature>
<dbReference type="GO" id="GO:2000344">
    <property type="term" value="P:positive regulation of acrosome reaction"/>
    <property type="evidence" value="ECO:0000318"/>
    <property type="project" value="GO_Central"/>
</dbReference>
<dbReference type="AlphaFoldDB" id="F6YRL5"/>
<evidence type="ECO:0000256" key="6">
    <source>
        <dbReference type="ARBA" id="ARBA00022685"/>
    </source>
</evidence>
<dbReference type="Proteomes" id="UP000002279">
    <property type="component" value="Chromosome 5"/>
</dbReference>
<dbReference type="GO" id="GO:0032190">
    <property type="term" value="F:acrosin binding"/>
    <property type="evidence" value="ECO:0000318"/>
    <property type="project" value="GO_Central"/>
</dbReference>
<comment type="subunit">
    <text evidence="13">Polymers of ZP2 and ZP3 organized into long filaments cross-linked by ZP1 homodimers. Interacts with ZP1 and ZP2.</text>
</comment>
<sequence>MGLQGWLLALLFLWMVHEGYGADPHGFLRSPLPWAQHDIGQTPAVAVHCEEALLVVTVQRDLFGTGRLIRADDVTLGLAACPPVDSNPIDTTVTFEIGLHECGTELQMTSDSLIYRTVLYYTPSPARNPLIMRTNPVSIPIECHYPRKDNVSSRAIQPTWIPFRSTLWAKERLGFSLRLMADDWSMERSSLSFQLGEILHIQADVQTGHHVPLRLFVDHCVATPMPDKASTPQYRVIDFNGCLVDGRWDEVSSAFLSPRSQQDTLRFTVDVFRFAGELGNQIFITCHLKVTATDQTPDALNKACSYDQAAGGWTPLEGPSIICSCCETGNCKHFLQKRRLGPQGRRSGRHQRHVTSLEADVLLGPLQLPEKNLVKSVVTPQTSKGPTELGLVVATMVAVACSGGLLLLLLLLNHKGHRSTAPVFPASTPSV</sequence>
<keyword evidence="5 14" id="KW-0272">Extracellular matrix</keyword>
<feature type="transmembrane region" description="Helical" evidence="14">
    <location>
        <begin position="389"/>
        <end position="412"/>
    </location>
</feature>
<evidence type="ECO:0000256" key="4">
    <source>
        <dbReference type="ARBA" id="ARBA00022525"/>
    </source>
</evidence>
<dbReference type="FunCoup" id="F6YRL5">
    <property type="interactions" value="259"/>
</dbReference>
<evidence type="ECO:0000256" key="8">
    <source>
        <dbReference type="ARBA" id="ARBA00022729"/>
    </source>
</evidence>
<keyword evidence="4 14" id="KW-0964">Secreted</keyword>
<dbReference type="PANTHER" id="PTHR11576:SF2">
    <property type="entry name" value="ZONA PELLUCIDA SPERM-BINDING PROTEIN 3"/>
    <property type="match status" value="1"/>
</dbReference>
<keyword evidence="7 14" id="KW-0812">Transmembrane</keyword>
<proteinExistence type="inferred from homology"/>
<feature type="chain" id="PRO_5028502330" description="Zona pellucida sperm-binding protein 3" evidence="14">
    <location>
        <begin position="22"/>
        <end position="431"/>
    </location>
</feature>
<dbReference type="FunFam" id="2.60.40.4100:FF:000002">
    <property type="entry name" value="Zona pellucida sperm-binding protein 3"/>
    <property type="match status" value="1"/>
</dbReference>
<evidence type="ECO:0000256" key="2">
    <source>
        <dbReference type="ARBA" id="ARBA00017980"/>
    </source>
</evidence>
<dbReference type="Bgee" id="ENSOANG00000022309">
    <property type="expression patterns" value="Expressed in ovary"/>
</dbReference>
<dbReference type="OrthoDB" id="8880842at2759"/>
<feature type="domain" description="ZP" evidence="15">
    <location>
        <begin position="48"/>
        <end position="311"/>
    </location>
</feature>
<dbReference type="KEGG" id="oaa:100084576"/>
<reference evidence="16" key="2">
    <citation type="submission" date="2025-08" db="UniProtKB">
        <authorList>
            <consortium name="Ensembl"/>
        </authorList>
    </citation>
    <scope>IDENTIFICATION</scope>
    <source>
        <strain evidence="16">Glennie</strain>
    </source>
</reference>
<dbReference type="eggNOG" id="ENOG502QSZF">
    <property type="taxonomic scope" value="Eukaryota"/>
</dbReference>
<evidence type="ECO:0000256" key="1">
    <source>
        <dbReference type="ARBA" id="ARBA00006735"/>
    </source>
</evidence>
<dbReference type="PROSITE" id="PS51034">
    <property type="entry name" value="ZP_2"/>
    <property type="match status" value="1"/>
</dbReference>
<dbReference type="InterPro" id="IPR048290">
    <property type="entry name" value="ZP_chr"/>
</dbReference>
<evidence type="ECO:0000313" key="17">
    <source>
        <dbReference type="Proteomes" id="UP000002279"/>
    </source>
</evidence>
<dbReference type="Ensembl" id="ENSOANT00000032263.2">
    <property type="protein sequence ID" value="ENSOANP00000028466.2"/>
    <property type="gene ID" value="ENSOANG00000022309.2"/>
</dbReference>
<keyword evidence="8 14" id="KW-0732">Signal</keyword>
<gene>
    <name evidence="16" type="primary">LOC100084576</name>
</gene>
<evidence type="ECO:0000256" key="3">
    <source>
        <dbReference type="ARBA" id="ARBA00022475"/>
    </source>
</evidence>
<protein>
    <recommendedName>
        <fullName evidence="2 14">Zona pellucida sperm-binding protein 3</fullName>
    </recommendedName>
</protein>